<evidence type="ECO:0000256" key="3">
    <source>
        <dbReference type="ARBA" id="ARBA00004586"/>
    </source>
</evidence>
<evidence type="ECO:0000256" key="8">
    <source>
        <dbReference type="ARBA" id="ARBA00022848"/>
    </source>
</evidence>
<gene>
    <name evidence="14" type="ORF">BBRV_LOCUS41836</name>
</gene>
<reference evidence="14" key="1">
    <citation type="submission" date="2020-07" db="EMBL/GenBank/DDBJ databases">
        <authorList>
            <person name="Ferguson B K."/>
        </authorList>
    </citation>
    <scope>NUCLEOTIDE SEQUENCE</scope>
    <source>
        <strain evidence="14">L06</strain>
    </source>
</reference>
<dbReference type="GO" id="GO:0020037">
    <property type="term" value="F:heme binding"/>
    <property type="evidence" value="ECO:0007669"/>
    <property type="project" value="InterPro"/>
</dbReference>
<evidence type="ECO:0000256" key="4">
    <source>
        <dbReference type="ARBA" id="ARBA00010617"/>
    </source>
</evidence>
<dbReference type="AlphaFoldDB" id="A0A6V7J298"/>
<keyword evidence="5" id="KW-0349">Heme</keyword>
<keyword evidence="10" id="KW-0408">Iron</keyword>
<keyword evidence="13" id="KW-1133">Transmembrane helix</keyword>
<dbReference type="InterPro" id="IPR050476">
    <property type="entry name" value="Insect_CytP450_Detox"/>
</dbReference>
<dbReference type="PANTHER" id="PTHR24292:SF45">
    <property type="entry name" value="CYTOCHROME P450 6G1-RELATED"/>
    <property type="match status" value="1"/>
</dbReference>
<evidence type="ECO:0000256" key="9">
    <source>
        <dbReference type="ARBA" id="ARBA00023002"/>
    </source>
</evidence>
<dbReference type="GO" id="GO:0005506">
    <property type="term" value="F:iron ion binding"/>
    <property type="evidence" value="ECO:0007669"/>
    <property type="project" value="InterPro"/>
</dbReference>
<evidence type="ECO:0000313" key="14">
    <source>
        <dbReference type="EMBL" id="CAD1546543.1"/>
    </source>
</evidence>
<proteinExistence type="inferred from homology"/>
<evidence type="ECO:0000256" key="12">
    <source>
        <dbReference type="ARBA" id="ARBA00023136"/>
    </source>
</evidence>
<keyword evidence="9" id="KW-0560">Oxidoreductase</keyword>
<comment type="subcellular location">
    <subcellularLocation>
        <location evidence="3">Endoplasmic reticulum membrane</location>
    </subcellularLocation>
    <subcellularLocation>
        <location evidence="2">Microsome membrane</location>
    </subcellularLocation>
</comment>
<comment type="cofactor">
    <cofactor evidence="1">
        <name>heme</name>
        <dbReference type="ChEBI" id="CHEBI:30413"/>
    </cofactor>
</comment>
<name>A0A6V7J298_9HYME</name>
<comment type="similarity">
    <text evidence="4">Belongs to the cytochrome P450 family.</text>
</comment>
<evidence type="ECO:0008006" key="15">
    <source>
        <dbReference type="Google" id="ProtNLM"/>
    </source>
</evidence>
<dbReference type="GO" id="GO:0016705">
    <property type="term" value="F:oxidoreductase activity, acting on paired donors, with incorporation or reduction of molecular oxygen"/>
    <property type="evidence" value="ECO:0007669"/>
    <property type="project" value="InterPro"/>
</dbReference>
<evidence type="ECO:0000256" key="10">
    <source>
        <dbReference type="ARBA" id="ARBA00023004"/>
    </source>
</evidence>
<keyword evidence="11" id="KW-0503">Monooxygenase</keyword>
<dbReference type="InterPro" id="IPR036396">
    <property type="entry name" value="Cyt_P450_sf"/>
</dbReference>
<evidence type="ECO:0000256" key="7">
    <source>
        <dbReference type="ARBA" id="ARBA00022824"/>
    </source>
</evidence>
<keyword evidence="12 13" id="KW-0472">Membrane</keyword>
<sequence length="148" mass="17249">MSWINSLPSINSIALIAICSLPLLLLLFRIYAKYKLNYWKRRGVEQLSASDFLFGDFKDAVLFRSAPGWHLGQLHRAAKEDSPFIGFYIFHKPCLLLRDPEIIKQILIRDFENFSDRHFAGSQQKDSIGMDNFLYELFGNFYGLAIHW</sequence>
<keyword evidence="6" id="KW-0479">Metal-binding</keyword>
<feature type="transmembrane region" description="Helical" evidence="13">
    <location>
        <begin position="12"/>
        <end position="32"/>
    </location>
</feature>
<keyword evidence="13" id="KW-0812">Transmembrane</keyword>
<dbReference type="GO" id="GO:0005789">
    <property type="term" value="C:endoplasmic reticulum membrane"/>
    <property type="evidence" value="ECO:0007669"/>
    <property type="project" value="UniProtKB-SubCell"/>
</dbReference>
<protein>
    <recommendedName>
        <fullName evidence="15">Cytochrome P450</fullName>
    </recommendedName>
</protein>
<evidence type="ECO:0000256" key="13">
    <source>
        <dbReference type="SAM" id="Phobius"/>
    </source>
</evidence>
<keyword evidence="7" id="KW-0256">Endoplasmic reticulum</keyword>
<accession>A0A6V7J298</accession>
<dbReference type="EMBL" id="CADCXW020000014">
    <property type="protein sequence ID" value="CAD1546543.1"/>
    <property type="molecule type" value="Genomic_DNA"/>
</dbReference>
<evidence type="ECO:0000256" key="6">
    <source>
        <dbReference type="ARBA" id="ARBA00022723"/>
    </source>
</evidence>
<evidence type="ECO:0000256" key="5">
    <source>
        <dbReference type="ARBA" id="ARBA00022617"/>
    </source>
</evidence>
<evidence type="ECO:0000256" key="11">
    <source>
        <dbReference type="ARBA" id="ARBA00023033"/>
    </source>
</evidence>
<evidence type="ECO:0000256" key="1">
    <source>
        <dbReference type="ARBA" id="ARBA00001971"/>
    </source>
</evidence>
<dbReference type="PANTHER" id="PTHR24292">
    <property type="entry name" value="CYTOCHROME P450"/>
    <property type="match status" value="1"/>
</dbReference>
<keyword evidence="8" id="KW-0492">Microsome</keyword>
<organism evidence="14">
    <name type="scientific">Bracon brevicornis</name>
    <dbReference type="NCBI Taxonomy" id="1563983"/>
    <lineage>
        <taxon>Eukaryota</taxon>
        <taxon>Metazoa</taxon>
        <taxon>Ecdysozoa</taxon>
        <taxon>Arthropoda</taxon>
        <taxon>Hexapoda</taxon>
        <taxon>Insecta</taxon>
        <taxon>Pterygota</taxon>
        <taxon>Neoptera</taxon>
        <taxon>Endopterygota</taxon>
        <taxon>Hymenoptera</taxon>
        <taxon>Apocrita</taxon>
        <taxon>Ichneumonoidea</taxon>
        <taxon>Braconidae</taxon>
        <taxon>Braconinae</taxon>
        <taxon>Bracon</taxon>
    </lineage>
</organism>
<dbReference type="SUPFAM" id="SSF48264">
    <property type="entry name" value="Cytochrome P450"/>
    <property type="match status" value="1"/>
</dbReference>
<dbReference type="Gene3D" id="1.10.630.10">
    <property type="entry name" value="Cytochrome P450"/>
    <property type="match status" value="1"/>
</dbReference>
<evidence type="ECO:0000256" key="2">
    <source>
        <dbReference type="ARBA" id="ARBA00004524"/>
    </source>
</evidence>
<dbReference type="GO" id="GO:0004497">
    <property type="term" value="F:monooxygenase activity"/>
    <property type="evidence" value="ECO:0007669"/>
    <property type="project" value="UniProtKB-KW"/>
</dbReference>